<keyword evidence="3" id="KW-1185">Reference proteome</keyword>
<proteinExistence type="predicted"/>
<protein>
    <recommendedName>
        <fullName evidence="1">Antitoxin FitA-like ribbon-helix-helix domain-containing protein</fullName>
    </recommendedName>
</protein>
<organism evidence="2 3">
    <name type="scientific">Nocardioides luteus</name>
    <dbReference type="NCBI Taxonomy" id="1844"/>
    <lineage>
        <taxon>Bacteria</taxon>
        <taxon>Bacillati</taxon>
        <taxon>Actinomycetota</taxon>
        <taxon>Actinomycetes</taxon>
        <taxon>Propionibacteriales</taxon>
        <taxon>Nocardioidaceae</taxon>
        <taxon>Nocardioides</taxon>
    </lineage>
</organism>
<reference evidence="2" key="1">
    <citation type="journal article" date="2014" name="Int. J. Syst. Evol. Microbiol.">
        <title>Complete genome of a new Firmicutes species belonging to the dominant human colonic microbiota ('Ruminococcus bicirculans') reveals two chromosomes and a selective capacity to utilize plant glucans.</title>
        <authorList>
            <consortium name="NISC Comparative Sequencing Program"/>
            <person name="Wegmann U."/>
            <person name="Louis P."/>
            <person name="Goesmann A."/>
            <person name="Henrissat B."/>
            <person name="Duncan S.H."/>
            <person name="Flint H.J."/>
        </authorList>
    </citation>
    <scope>NUCLEOTIDE SEQUENCE</scope>
    <source>
        <strain evidence="2">VKM Ac-1246</strain>
    </source>
</reference>
<gene>
    <name evidence="2" type="ORF">GCM10017579_08100</name>
</gene>
<dbReference type="Proteomes" id="UP001142292">
    <property type="component" value="Unassembled WGS sequence"/>
</dbReference>
<evidence type="ECO:0000259" key="1">
    <source>
        <dbReference type="Pfam" id="PF22513"/>
    </source>
</evidence>
<comment type="caution">
    <text evidence="2">The sequence shown here is derived from an EMBL/GenBank/DDBJ whole genome shotgun (WGS) entry which is preliminary data.</text>
</comment>
<dbReference type="Pfam" id="PF22513">
    <property type="entry name" value="FitA-like_RHH"/>
    <property type="match status" value="1"/>
</dbReference>
<dbReference type="EMBL" id="BSEL01000002">
    <property type="protein sequence ID" value="GLJ66774.1"/>
    <property type="molecule type" value="Genomic_DNA"/>
</dbReference>
<name>A0ABQ5SS81_9ACTN</name>
<feature type="domain" description="Antitoxin FitA-like ribbon-helix-helix" evidence="1">
    <location>
        <begin position="3"/>
        <end position="35"/>
    </location>
</feature>
<dbReference type="RefSeq" id="WP_189119595.1">
    <property type="nucleotide sequence ID" value="NZ_BMRK01000013.1"/>
</dbReference>
<evidence type="ECO:0000313" key="2">
    <source>
        <dbReference type="EMBL" id="GLJ66774.1"/>
    </source>
</evidence>
<dbReference type="SUPFAM" id="SSF47598">
    <property type="entry name" value="Ribbon-helix-helix"/>
    <property type="match status" value="1"/>
</dbReference>
<dbReference type="InterPro" id="IPR010985">
    <property type="entry name" value="Ribbon_hlx_hlx"/>
</dbReference>
<evidence type="ECO:0000313" key="3">
    <source>
        <dbReference type="Proteomes" id="UP001142292"/>
    </source>
</evidence>
<accession>A0ABQ5SS81</accession>
<dbReference type="InterPro" id="IPR053853">
    <property type="entry name" value="FitA-like_RHH"/>
</dbReference>
<sequence length="82" mass="9103">MAYLQIRDVPDEIRDVLAQRAKDRGQSLNSYLRDVVLREASFANNQALIEEVIARRGGSKFTADDVLAARDTARGERGRGVA</sequence>
<reference evidence="2" key="2">
    <citation type="submission" date="2023-01" db="EMBL/GenBank/DDBJ databases">
        <authorList>
            <person name="Sun Q."/>
            <person name="Evtushenko L."/>
        </authorList>
    </citation>
    <scope>NUCLEOTIDE SEQUENCE</scope>
    <source>
        <strain evidence="2">VKM Ac-1246</strain>
    </source>
</reference>